<comment type="caution">
    <text evidence="2">The sequence shown here is derived from an EMBL/GenBank/DDBJ whole genome shotgun (WGS) entry which is preliminary data.</text>
</comment>
<feature type="domain" description="WYL" evidence="1">
    <location>
        <begin position="144"/>
        <end position="209"/>
    </location>
</feature>
<keyword evidence="3" id="KW-1185">Reference proteome</keyword>
<evidence type="ECO:0000259" key="1">
    <source>
        <dbReference type="Pfam" id="PF13280"/>
    </source>
</evidence>
<dbReference type="Proteomes" id="UP001625389">
    <property type="component" value="Unassembled WGS sequence"/>
</dbReference>
<dbReference type="RefSeq" id="WP_407136658.1">
    <property type="nucleotide sequence ID" value="NZ_JBGQPK010000001.1"/>
</dbReference>
<organism evidence="2 3">
    <name type="scientific">Loigolactobacillus zhaoyuanensis</name>
    <dbReference type="NCBI Taxonomy" id="2486017"/>
    <lineage>
        <taxon>Bacteria</taxon>
        <taxon>Bacillati</taxon>
        <taxon>Bacillota</taxon>
        <taxon>Bacilli</taxon>
        <taxon>Lactobacillales</taxon>
        <taxon>Lactobacillaceae</taxon>
        <taxon>Loigolactobacillus</taxon>
    </lineage>
</organism>
<evidence type="ECO:0000313" key="2">
    <source>
        <dbReference type="EMBL" id="MFL2028089.1"/>
    </source>
</evidence>
<dbReference type="PANTHER" id="PTHR34580:SF1">
    <property type="entry name" value="PROTEIN PAFC"/>
    <property type="match status" value="1"/>
</dbReference>
<dbReference type="InterPro" id="IPR026881">
    <property type="entry name" value="WYL_dom"/>
</dbReference>
<dbReference type="EMBL" id="JBGQPK010000001">
    <property type="protein sequence ID" value="MFL2028089.1"/>
    <property type="molecule type" value="Genomic_DNA"/>
</dbReference>
<proteinExistence type="predicted"/>
<dbReference type="Pfam" id="PF13280">
    <property type="entry name" value="WYL"/>
    <property type="match status" value="1"/>
</dbReference>
<protein>
    <submittedName>
        <fullName evidence="2">WYL domain-containing protein</fullName>
    </submittedName>
</protein>
<accession>A0ABW8U882</accession>
<gene>
    <name evidence="2" type="ORF">ACEN34_00440</name>
</gene>
<dbReference type="PANTHER" id="PTHR34580">
    <property type="match status" value="1"/>
</dbReference>
<sequence length="320" mass="36257">MENQSSRRLLTLFIRLLQGEKFDETSWRALALTAESKSKRVYQRDLMIIKETLADCHDGHRLVLNGKQHQLRGQTDPHGLTYTIALAHILLASRAFTQKEVDGILGFLKANLTPATQDDYTAAIKADRNSYQPLSKRQPVLSRLVTLTNAIANYQMLTFHYRNGATQKQRAYQAQPVALYFATYYFYVSVKLAQHDDFALFRVDRMTSIDFSAPGDARRNADHFSLPDQRSLVHLLPMGQLTTFRFKCWLNPQNVLDQFPSAHKVAASVERNGVLIEAQAKEAGALLWLQSQGPNVQVVSPPQLIKKLKRNLAQTAALYD</sequence>
<dbReference type="InterPro" id="IPR051534">
    <property type="entry name" value="CBASS_pafABC_assoc_protein"/>
</dbReference>
<name>A0ABW8U882_9LACO</name>
<dbReference type="PROSITE" id="PS52050">
    <property type="entry name" value="WYL"/>
    <property type="match status" value="1"/>
</dbReference>
<evidence type="ECO:0000313" key="3">
    <source>
        <dbReference type="Proteomes" id="UP001625389"/>
    </source>
</evidence>
<reference evidence="2 3" key="1">
    <citation type="submission" date="2024-08" db="EMBL/GenBank/DDBJ databases">
        <authorList>
            <person name="Arias E."/>
        </authorList>
    </citation>
    <scope>NUCLEOTIDE SEQUENCE [LARGE SCALE GENOMIC DNA]</scope>
    <source>
        <strain evidence="2 3">FAM 25317</strain>
    </source>
</reference>